<evidence type="ECO:0000313" key="2">
    <source>
        <dbReference type="Proteomes" id="UP001497623"/>
    </source>
</evidence>
<protein>
    <submittedName>
        <fullName evidence="1">Uncharacterized protein</fullName>
    </submittedName>
</protein>
<gene>
    <name evidence="1" type="ORF">MNOR_LOCUS8962</name>
</gene>
<comment type="caution">
    <text evidence="1">The sequence shown here is derived from an EMBL/GenBank/DDBJ whole genome shotgun (WGS) entry which is preliminary data.</text>
</comment>
<evidence type="ECO:0000313" key="1">
    <source>
        <dbReference type="EMBL" id="CAL4072909.1"/>
    </source>
</evidence>
<dbReference type="EMBL" id="CAXKWB010004242">
    <property type="protein sequence ID" value="CAL4072909.1"/>
    <property type="molecule type" value="Genomic_DNA"/>
</dbReference>
<sequence>MNLTDSFTEWCCLESVDITGHWDTGHKLQLNFSDAMKGHNILLSFNSEMYDLMSTYNSGENGAIFREKAGEMKHATLTNKNKQETLWGELNWDHFINITGILVFYQLLG</sequence>
<dbReference type="Proteomes" id="UP001497623">
    <property type="component" value="Unassembled WGS sequence"/>
</dbReference>
<reference evidence="1 2" key="1">
    <citation type="submission" date="2024-05" db="EMBL/GenBank/DDBJ databases">
        <authorList>
            <person name="Wallberg A."/>
        </authorList>
    </citation>
    <scope>NUCLEOTIDE SEQUENCE [LARGE SCALE GENOMIC DNA]</scope>
</reference>
<dbReference type="AlphaFoldDB" id="A0AAV2Q759"/>
<keyword evidence="2" id="KW-1185">Reference proteome</keyword>
<proteinExistence type="predicted"/>
<accession>A0AAV2Q759</accession>
<name>A0AAV2Q759_MEGNR</name>
<organism evidence="1 2">
    <name type="scientific">Meganyctiphanes norvegica</name>
    <name type="common">Northern krill</name>
    <name type="synonym">Thysanopoda norvegica</name>
    <dbReference type="NCBI Taxonomy" id="48144"/>
    <lineage>
        <taxon>Eukaryota</taxon>
        <taxon>Metazoa</taxon>
        <taxon>Ecdysozoa</taxon>
        <taxon>Arthropoda</taxon>
        <taxon>Crustacea</taxon>
        <taxon>Multicrustacea</taxon>
        <taxon>Malacostraca</taxon>
        <taxon>Eumalacostraca</taxon>
        <taxon>Eucarida</taxon>
        <taxon>Euphausiacea</taxon>
        <taxon>Euphausiidae</taxon>
        <taxon>Meganyctiphanes</taxon>
    </lineage>
</organism>